<dbReference type="EMBL" id="FTOT01000005">
    <property type="protein sequence ID" value="SIT09500.1"/>
    <property type="molecule type" value="Genomic_DNA"/>
</dbReference>
<dbReference type="Pfam" id="PF01636">
    <property type="entry name" value="APH"/>
    <property type="match status" value="1"/>
</dbReference>
<reference evidence="3 4" key="1">
    <citation type="submission" date="2017-01" db="EMBL/GenBank/DDBJ databases">
        <authorList>
            <person name="Mah S.A."/>
            <person name="Swanson W.J."/>
            <person name="Moy G.W."/>
            <person name="Vacquier V.D."/>
        </authorList>
    </citation>
    <scope>NUCLEOTIDE SEQUENCE [LARGE SCALE GENOMIC DNA]</scope>
    <source>
        <strain evidence="3 4">DSM 26375</strain>
    </source>
</reference>
<name>A0A1N7PG49_9RHOB</name>
<proteinExistence type="inferred from homology"/>
<feature type="domain" description="Aminoglycoside phosphotransferase" evidence="2">
    <location>
        <begin position="22"/>
        <end position="262"/>
    </location>
</feature>
<sequence length="318" mass="34895">MSAEAIEAAAHWGGASHLRLINDRENAVYEAQFPFGRAALRLHRVGYQTEAAIRSELWWCAAMAEAGAPVPRALAAQDGDMLKAVSSGRMASVIAWVDGPEFGKATVPLTGSRTEQADRFRAVGDLVARFHDATDALTLPDWFERPRWDIDGLTGPDPFWGRFWEHPALEPVERDVLLAARAHVRSALGHHQARGGDFGLVHADVLRENVLMAPDGPELIDFDDAGWGFRVYDLGTMLSQTLSEPHLPDLAAALVDGYAARRPLDRDLIPVATLARCCASVGWAAPRLPPDHPVHRRHIARAVTLARSVIDGGPDWWR</sequence>
<comment type="similarity">
    <text evidence="1">Belongs to the pseudomonas-type ThrB family.</text>
</comment>
<evidence type="ECO:0000259" key="2">
    <source>
        <dbReference type="Pfam" id="PF01636"/>
    </source>
</evidence>
<keyword evidence="3" id="KW-0418">Kinase</keyword>
<dbReference type="InterPro" id="IPR050249">
    <property type="entry name" value="Pseudomonas-type_ThrB"/>
</dbReference>
<keyword evidence="4" id="KW-1185">Reference proteome</keyword>
<dbReference type="Gene3D" id="3.90.1200.10">
    <property type="match status" value="1"/>
</dbReference>
<gene>
    <name evidence="3" type="ORF">SAMN05421774_105223</name>
</gene>
<dbReference type="GO" id="GO:0009088">
    <property type="term" value="P:threonine biosynthetic process"/>
    <property type="evidence" value="ECO:0007669"/>
    <property type="project" value="TreeGrafter"/>
</dbReference>
<dbReference type="PANTHER" id="PTHR21064">
    <property type="entry name" value="AMINOGLYCOSIDE PHOSPHOTRANSFERASE DOMAIN-CONTAINING PROTEIN-RELATED"/>
    <property type="match status" value="1"/>
</dbReference>
<accession>A0A1N7PG49</accession>
<dbReference type="Proteomes" id="UP000186141">
    <property type="component" value="Unassembled WGS sequence"/>
</dbReference>
<evidence type="ECO:0000313" key="3">
    <source>
        <dbReference type="EMBL" id="SIT09500.1"/>
    </source>
</evidence>
<dbReference type="PANTHER" id="PTHR21064:SF6">
    <property type="entry name" value="AMINOGLYCOSIDE PHOSPHOTRANSFERASE DOMAIN-CONTAINING PROTEIN"/>
    <property type="match status" value="1"/>
</dbReference>
<evidence type="ECO:0000313" key="4">
    <source>
        <dbReference type="Proteomes" id="UP000186141"/>
    </source>
</evidence>
<dbReference type="RefSeq" id="WP_076532143.1">
    <property type="nucleotide sequence ID" value="NZ_BMEH01000005.1"/>
</dbReference>
<dbReference type="STRING" id="1086013.SAMN05421774_105223"/>
<evidence type="ECO:0000256" key="1">
    <source>
        <dbReference type="ARBA" id="ARBA00038240"/>
    </source>
</evidence>
<dbReference type="SUPFAM" id="SSF56112">
    <property type="entry name" value="Protein kinase-like (PK-like)"/>
    <property type="match status" value="1"/>
</dbReference>
<keyword evidence="3" id="KW-0808">Transferase</keyword>
<dbReference type="GO" id="GO:0004413">
    <property type="term" value="F:homoserine kinase activity"/>
    <property type="evidence" value="ECO:0007669"/>
    <property type="project" value="TreeGrafter"/>
</dbReference>
<dbReference type="AlphaFoldDB" id="A0A1N7PG49"/>
<dbReference type="InterPro" id="IPR002575">
    <property type="entry name" value="Aminoglycoside_PTrfase"/>
</dbReference>
<organism evidence="3 4">
    <name type="scientific">Gemmobacter megaterium</name>
    <dbReference type="NCBI Taxonomy" id="1086013"/>
    <lineage>
        <taxon>Bacteria</taxon>
        <taxon>Pseudomonadati</taxon>
        <taxon>Pseudomonadota</taxon>
        <taxon>Alphaproteobacteria</taxon>
        <taxon>Rhodobacterales</taxon>
        <taxon>Paracoccaceae</taxon>
        <taxon>Gemmobacter</taxon>
    </lineage>
</organism>
<dbReference type="OrthoDB" id="241498at2"/>
<protein>
    <submittedName>
        <fullName evidence="3">Ser/Thr protein kinase RdoA involved in Cpx stress response, MazF antagonist</fullName>
    </submittedName>
</protein>
<dbReference type="InterPro" id="IPR011009">
    <property type="entry name" value="Kinase-like_dom_sf"/>
</dbReference>